<accession>A0A2D2DI70</accession>
<gene>
    <name evidence="2" type="ORF">CR152_09155</name>
</gene>
<name>A0A2D2DI70_9BURK</name>
<feature type="compositionally biased region" description="Gly residues" evidence="1">
    <location>
        <begin position="187"/>
        <end position="242"/>
    </location>
</feature>
<dbReference type="Proteomes" id="UP000229897">
    <property type="component" value="Chromosome"/>
</dbReference>
<proteinExistence type="predicted"/>
<evidence type="ECO:0000256" key="1">
    <source>
        <dbReference type="SAM" id="MobiDB-lite"/>
    </source>
</evidence>
<dbReference type="EMBL" id="CP024608">
    <property type="protein sequence ID" value="ATQ74673.1"/>
    <property type="molecule type" value="Genomic_DNA"/>
</dbReference>
<reference evidence="2" key="1">
    <citation type="submission" date="2017-10" db="EMBL/GenBank/DDBJ databases">
        <title>Massilia psychrophilum sp. nov., a novel purple-pigmented bacterium isolated from Tianshan glacier, Xinjiang Municipality, China.</title>
        <authorList>
            <person name="Wang H."/>
        </authorList>
    </citation>
    <scope>NUCLEOTIDE SEQUENCE [LARGE SCALE GENOMIC DNA]</scope>
    <source>
        <strain evidence="2">B2</strain>
    </source>
</reference>
<organism evidence="2 3">
    <name type="scientific">Massilia violaceinigra</name>
    <dbReference type="NCBI Taxonomy" id="2045208"/>
    <lineage>
        <taxon>Bacteria</taxon>
        <taxon>Pseudomonadati</taxon>
        <taxon>Pseudomonadota</taxon>
        <taxon>Betaproteobacteria</taxon>
        <taxon>Burkholderiales</taxon>
        <taxon>Oxalobacteraceae</taxon>
        <taxon>Telluria group</taxon>
        <taxon>Massilia</taxon>
    </lineage>
</organism>
<sequence>MLFAMACLTHGAGAEPPSMTQRTADVVRTTLVGGETLVMKGARLIARLADDRSTHYFYKQGRLSNIYHSDGRFASYYYDDEQRLERIEFSDGQVQRAVYQAGALVSIDSSSGQRMLMAPAPALDNRVAAAPGKQAQLTSAALSTAPGTAVATPAPDALNKKLIAIVGWQEKSWECRLAPDEQTICTGRGGGGDSGGGSGGGGAPYGGAGWTPGDGAPSGGGGGGDGGGGGGGGNGDSYGGGPRYPTNLPTRMSCLSAASETFEIMRDQVCTMVRDPTICMEQNLLLFQQLWHECIARFPH</sequence>
<feature type="region of interest" description="Disordered" evidence="1">
    <location>
        <begin position="186"/>
        <end position="243"/>
    </location>
</feature>
<evidence type="ECO:0000313" key="3">
    <source>
        <dbReference type="Proteomes" id="UP000229897"/>
    </source>
</evidence>
<evidence type="ECO:0000313" key="2">
    <source>
        <dbReference type="EMBL" id="ATQ74673.1"/>
    </source>
</evidence>
<dbReference type="AlphaFoldDB" id="A0A2D2DI70"/>
<dbReference type="KEGG" id="mass:CR152_09155"/>
<keyword evidence="3" id="KW-1185">Reference proteome</keyword>
<protein>
    <submittedName>
        <fullName evidence="2">Uncharacterized protein</fullName>
    </submittedName>
</protein>